<dbReference type="Proteomes" id="UP001642360">
    <property type="component" value="Unassembled WGS sequence"/>
</dbReference>
<sequence length="307" mass="33531">MASILETLLTSTLLLLILVLPNVHAKSSKQSPPATPSENKKHKFRSRPWKNAHATFYGGDDGSGTMGFIVKPKLGLLEHGLELGINNGPGWSGASVDDGGACGYEDVKKQGYGLQTTALSAALFNNGQTCGACYEIKCVNSQKWCKPGAPSIFVTATNYCPPNYDLPNDNGGWCNPPREHFDLSQPAFLQIAEYKAGIVPVQYRRVPCKKQGGIRFTINGNPYFNLVSISNVGGAGDVTTMLVKGDDKLKWTTLKRNWGQKWETNAKLVGESLTFRVTTSDGRTSTSWRVAPKNWQFGQTYEGKNFS</sequence>
<comment type="similarity">
    <text evidence="1 7">Belongs to the expansin family. Expansin A subfamily.</text>
</comment>
<dbReference type="SUPFAM" id="SSF50685">
    <property type="entry name" value="Barwin-like endoglucanases"/>
    <property type="match status" value="1"/>
</dbReference>
<evidence type="ECO:0000256" key="3">
    <source>
        <dbReference type="ARBA" id="ARBA00022525"/>
    </source>
</evidence>
<evidence type="ECO:0000256" key="5">
    <source>
        <dbReference type="ARBA" id="ARBA00023136"/>
    </source>
</evidence>
<dbReference type="GO" id="GO:0016020">
    <property type="term" value="C:membrane"/>
    <property type="evidence" value="ECO:0007669"/>
    <property type="project" value="UniProtKB-SubCell"/>
</dbReference>
<comment type="caution">
    <text evidence="11">The sequence shown here is derived from an EMBL/GenBank/DDBJ whole genome shotgun (WGS) entry which is preliminary data.</text>
</comment>
<dbReference type="PROSITE" id="PS50843">
    <property type="entry name" value="EXPANSIN_CBD"/>
    <property type="match status" value="1"/>
</dbReference>
<dbReference type="PROSITE" id="PS50842">
    <property type="entry name" value="EXPANSIN_EG45"/>
    <property type="match status" value="1"/>
</dbReference>
<dbReference type="SMART" id="SM00837">
    <property type="entry name" value="DPBB_1"/>
    <property type="match status" value="1"/>
</dbReference>
<dbReference type="InterPro" id="IPR007112">
    <property type="entry name" value="Expansin/allergen_DPBB_dom"/>
</dbReference>
<keyword evidence="4 7" id="KW-0732">Signal</keyword>
<feature type="domain" description="Expansin-like EG45" evidence="9">
    <location>
        <begin position="99"/>
        <end position="213"/>
    </location>
</feature>
<evidence type="ECO:0000313" key="11">
    <source>
        <dbReference type="EMBL" id="CAK9134021.1"/>
    </source>
</evidence>
<keyword evidence="12" id="KW-1185">Reference proteome</keyword>
<proteinExistence type="inferred from homology"/>
<dbReference type="PRINTS" id="PR01226">
    <property type="entry name" value="EXPANSIN"/>
</dbReference>
<feature type="chain" id="PRO_5044525193" description="Expansin" evidence="7">
    <location>
        <begin position="26"/>
        <end position="307"/>
    </location>
</feature>
<dbReference type="PRINTS" id="PR01225">
    <property type="entry name" value="EXPANSNFAMLY"/>
</dbReference>
<feature type="region of interest" description="Disordered" evidence="8">
    <location>
        <begin position="26"/>
        <end position="46"/>
    </location>
</feature>
<evidence type="ECO:0000256" key="4">
    <source>
        <dbReference type="ARBA" id="ARBA00022729"/>
    </source>
</evidence>
<gene>
    <name evidence="11" type="ORF">ILEXP_LOCUS955</name>
</gene>
<dbReference type="PANTHER" id="PTHR31867">
    <property type="entry name" value="EXPANSIN-A15"/>
    <property type="match status" value="1"/>
</dbReference>
<dbReference type="CDD" id="cd22274">
    <property type="entry name" value="DPBB_EXPA_N"/>
    <property type="match status" value="1"/>
</dbReference>
<evidence type="ECO:0000259" key="9">
    <source>
        <dbReference type="PROSITE" id="PS50842"/>
    </source>
</evidence>
<dbReference type="Gene3D" id="2.40.40.10">
    <property type="entry name" value="RlpA-like domain"/>
    <property type="match status" value="1"/>
</dbReference>
<dbReference type="InterPro" id="IPR009009">
    <property type="entry name" value="RlpA-like_DPBB"/>
</dbReference>
<dbReference type="InterPro" id="IPR036749">
    <property type="entry name" value="Expansin_CBD_sf"/>
</dbReference>
<protein>
    <recommendedName>
        <fullName evidence="7">Expansin</fullName>
    </recommendedName>
</protein>
<dbReference type="Pfam" id="PF03330">
    <property type="entry name" value="DPBB_1"/>
    <property type="match status" value="1"/>
</dbReference>
<evidence type="ECO:0000256" key="2">
    <source>
        <dbReference type="ARBA" id="ARBA00022512"/>
    </source>
</evidence>
<dbReference type="Pfam" id="PF01357">
    <property type="entry name" value="Expansin_C"/>
    <property type="match status" value="1"/>
</dbReference>
<feature type="domain" description="Expansin-like CBD" evidence="10">
    <location>
        <begin position="223"/>
        <end position="303"/>
    </location>
</feature>
<comment type="function">
    <text evidence="7">Causes loosening and extension of plant cell walls by disrupting non-covalent bonding between cellulose microfibrils and matrix glucans. No enzymatic activity has been found.</text>
</comment>
<dbReference type="InterPro" id="IPR007118">
    <property type="entry name" value="Expan_Lol_pI"/>
</dbReference>
<reference evidence="11 12" key="1">
    <citation type="submission" date="2024-02" db="EMBL/GenBank/DDBJ databases">
        <authorList>
            <person name="Vignale AGUSTIN F."/>
            <person name="Sosa J E."/>
            <person name="Modenutti C."/>
        </authorList>
    </citation>
    <scope>NUCLEOTIDE SEQUENCE [LARGE SCALE GENOMIC DNA]</scope>
</reference>
<keyword evidence="3 7" id="KW-0964">Secreted</keyword>
<evidence type="ECO:0000256" key="1">
    <source>
        <dbReference type="ARBA" id="ARBA00005392"/>
    </source>
</evidence>
<dbReference type="SUPFAM" id="SSF49590">
    <property type="entry name" value="PHL pollen allergen"/>
    <property type="match status" value="1"/>
</dbReference>
<keyword evidence="2 7" id="KW-0134">Cell wall</keyword>
<organism evidence="11 12">
    <name type="scientific">Ilex paraguariensis</name>
    <name type="common">yerba mate</name>
    <dbReference type="NCBI Taxonomy" id="185542"/>
    <lineage>
        <taxon>Eukaryota</taxon>
        <taxon>Viridiplantae</taxon>
        <taxon>Streptophyta</taxon>
        <taxon>Embryophyta</taxon>
        <taxon>Tracheophyta</taxon>
        <taxon>Spermatophyta</taxon>
        <taxon>Magnoliopsida</taxon>
        <taxon>eudicotyledons</taxon>
        <taxon>Gunneridae</taxon>
        <taxon>Pentapetalae</taxon>
        <taxon>asterids</taxon>
        <taxon>campanulids</taxon>
        <taxon>Aquifoliales</taxon>
        <taxon>Aquifoliaceae</taxon>
        <taxon>Ilex</taxon>
    </lineage>
</organism>
<dbReference type="Gene3D" id="2.60.40.760">
    <property type="entry name" value="Expansin, cellulose-binding-like domain"/>
    <property type="match status" value="1"/>
</dbReference>
<dbReference type="InterPro" id="IPR002963">
    <property type="entry name" value="Expansin"/>
</dbReference>
<name>A0ABC8QP69_9AQUA</name>
<dbReference type="GO" id="GO:0009653">
    <property type="term" value="P:anatomical structure morphogenesis"/>
    <property type="evidence" value="ECO:0007669"/>
    <property type="project" value="UniProtKB-ARBA"/>
</dbReference>
<evidence type="ECO:0000256" key="7">
    <source>
        <dbReference type="RuleBase" id="RU365023"/>
    </source>
</evidence>
<evidence type="ECO:0000313" key="12">
    <source>
        <dbReference type="Proteomes" id="UP001642360"/>
    </source>
</evidence>
<dbReference type="AlphaFoldDB" id="A0ABC8QP69"/>
<feature type="signal peptide" evidence="7">
    <location>
        <begin position="1"/>
        <end position="25"/>
    </location>
</feature>
<dbReference type="InterPro" id="IPR007117">
    <property type="entry name" value="Expansin_CBD"/>
</dbReference>
<dbReference type="GO" id="GO:0071555">
    <property type="term" value="P:cell wall organization"/>
    <property type="evidence" value="ECO:0007669"/>
    <property type="project" value="UniProtKB-KW"/>
</dbReference>
<keyword evidence="6 7" id="KW-0961">Cell wall biogenesis/degradation</keyword>
<dbReference type="InterPro" id="IPR036908">
    <property type="entry name" value="RlpA-like_sf"/>
</dbReference>
<comment type="subcellular location">
    <subcellularLocation>
        <location evidence="7">Secreted</location>
        <location evidence="7">Cell wall</location>
    </subcellularLocation>
    <subcellularLocation>
        <location evidence="7">Membrane</location>
        <topology evidence="7">Peripheral membrane protein</topology>
    </subcellularLocation>
</comment>
<dbReference type="EMBL" id="CAUOFW020000292">
    <property type="protein sequence ID" value="CAK9134021.1"/>
    <property type="molecule type" value="Genomic_DNA"/>
</dbReference>
<evidence type="ECO:0000256" key="8">
    <source>
        <dbReference type="SAM" id="MobiDB-lite"/>
    </source>
</evidence>
<accession>A0ABC8QP69</accession>
<evidence type="ECO:0000256" key="6">
    <source>
        <dbReference type="ARBA" id="ARBA00023316"/>
    </source>
</evidence>
<evidence type="ECO:0000259" key="10">
    <source>
        <dbReference type="PROSITE" id="PS50843"/>
    </source>
</evidence>
<keyword evidence="5" id="KW-0472">Membrane</keyword>